<gene>
    <name evidence="1" type="ORF">M0M57_09565</name>
</gene>
<dbReference type="Proteomes" id="UP000830583">
    <property type="component" value="Chromosome"/>
</dbReference>
<evidence type="ECO:0000313" key="1">
    <source>
        <dbReference type="EMBL" id="UPQ77878.1"/>
    </source>
</evidence>
<dbReference type="EMBL" id="CP096205">
    <property type="protein sequence ID" value="UPQ77878.1"/>
    <property type="molecule type" value="Genomic_DNA"/>
</dbReference>
<evidence type="ECO:0000313" key="2">
    <source>
        <dbReference type="Proteomes" id="UP000830583"/>
    </source>
</evidence>
<dbReference type="RefSeq" id="WP_248432828.1">
    <property type="nucleotide sequence ID" value="NZ_CP096205.1"/>
</dbReference>
<proteinExistence type="predicted"/>
<organism evidence="1 2">
    <name type="scientific">Flavobacterium azooxidireducens</name>
    <dbReference type="NCBI Taxonomy" id="1871076"/>
    <lineage>
        <taxon>Bacteria</taxon>
        <taxon>Pseudomonadati</taxon>
        <taxon>Bacteroidota</taxon>
        <taxon>Flavobacteriia</taxon>
        <taxon>Flavobacteriales</taxon>
        <taxon>Flavobacteriaceae</taxon>
        <taxon>Flavobacterium</taxon>
    </lineage>
</organism>
<protein>
    <recommendedName>
        <fullName evidence="3">Universal stress protein</fullName>
    </recommendedName>
</protein>
<reference evidence="1" key="1">
    <citation type="submission" date="2022-04" db="EMBL/GenBank/DDBJ databases">
        <title>Consumption of N2O by Flavobacterium azooxidireducens sp. nov. isolated from Decomposing Leaf Litter of Phragmites australis (Cav.).</title>
        <authorList>
            <person name="Behrendt U."/>
            <person name="Spanner T."/>
            <person name="Augustin J."/>
            <person name="Horn M.A."/>
            <person name="Kolb S."/>
            <person name="Ulrich A."/>
        </authorList>
    </citation>
    <scope>NUCLEOTIDE SEQUENCE</scope>
    <source>
        <strain evidence="1">IGB 4-14</strain>
    </source>
</reference>
<sequence length="167" mass="18923">MKKTILIPTDFSIESLAVLKNVLSQSSSNEKFDVILLHGVHLTDSITDLLFLSKKKIVNQFITNEFTEACSVLQNKYASKINSIRKDIFTGFTQAAFNNYVEGNKIDQAFLPTEHQWKLDKRKSFDLVPFIQKSKLSVEQVGWNANQNIPEKGKVAEIFFNGVPSHS</sequence>
<accession>A0ABY4KDK8</accession>
<keyword evidence="2" id="KW-1185">Reference proteome</keyword>
<evidence type="ECO:0008006" key="3">
    <source>
        <dbReference type="Google" id="ProtNLM"/>
    </source>
</evidence>
<name>A0ABY4KDK8_9FLAO</name>